<gene>
    <name evidence="5" type="primary">LOC106808392</name>
</gene>
<proteinExistence type="predicted"/>
<dbReference type="RefSeq" id="XP_014666586.1">
    <property type="nucleotide sequence ID" value="XM_014811100.1"/>
</dbReference>
<dbReference type="PANTHER" id="PTHR16124:SF3">
    <property type="entry name" value="MIS18-BINDING PROTEIN 1"/>
    <property type="match status" value="1"/>
</dbReference>
<evidence type="ECO:0000313" key="4">
    <source>
        <dbReference type="Proteomes" id="UP000695022"/>
    </source>
</evidence>
<feature type="compositionally biased region" description="Basic and acidic residues" evidence="2">
    <location>
        <begin position="1044"/>
        <end position="1066"/>
    </location>
</feature>
<feature type="region of interest" description="Disordered" evidence="2">
    <location>
        <begin position="1445"/>
        <end position="1504"/>
    </location>
</feature>
<evidence type="ECO:0000256" key="1">
    <source>
        <dbReference type="ARBA" id="ARBA00004123"/>
    </source>
</evidence>
<evidence type="ECO:0000256" key="2">
    <source>
        <dbReference type="SAM" id="MobiDB-lite"/>
    </source>
</evidence>
<evidence type="ECO:0000259" key="3">
    <source>
        <dbReference type="Pfam" id="PF09133"/>
    </source>
</evidence>
<dbReference type="Gene3D" id="1.10.10.60">
    <property type="entry name" value="Homeodomain-like"/>
    <property type="match status" value="1"/>
</dbReference>
<reference evidence="5" key="1">
    <citation type="submission" date="2025-08" db="UniProtKB">
        <authorList>
            <consortium name="RefSeq"/>
        </authorList>
    </citation>
    <scope>IDENTIFICATION</scope>
</reference>
<keyword evidence="4" id="KW-1185">Reference proteome</keyword>
<feature type="compositionally biased region" description="Basic and acidic residues" evidence="2">
    <location>
        <begin position="299"/>
        <end position="337"/>
    </location>
</feature>
<feature type="compositionally biased region" description="Basic and acidic residues" evidence="2">
    <location>
        <begin position="917"/>
        <end position="935"/>
    </location>
</feature>
<feature type="compositionally biased region" description="Acidic residues" evidence="2">
    <location>
        <begin position="856"/>
        <end position="866"/>
    </location>
</feature>
<dbReference type="PANTHER" id="PTHR16124">
    <property type="entry name" value="MIS18-BINDING PROTEIN 1"/>
    <property type="match status" value="1"/>
</dbReference>
<feature type="region of interest" description="Disordered" evidence="2">
    <location>
        <begin position="299"/>
        <end position="341"/>
    </location>
</feature>
<organism evidence="4 5">
    <name type="scientific">Priapulus caudatus</name>
    <name type="common">Priapulid worm</name>
    <dbReference type="NCBI Taxonomy" id="37621"/>
    <lineage>
        <taxon>Eukaryota</taxon>
        <taxon>Metazoa</taxon>
        <taxon>Ecdysozoa</taxon>
        <taxon>Scalidophora</taxon>
        <taxon>Priapulida</taxon>
        <taxon>Priapulimorpha</taxon>
        <taxon>Priapulimorphida</taxon>
        <taxon>Priapulidae</taxon>
        <taxon>Priapulus</taxon>
    </lineage>
</organism>
<feature type="domain" description="SANTA" evidence="3">
    <location>
        <begin position="355"/>
        <end position="448"/>
    </location>
</feature>
<feature type="compositionally biased region" description="Basic residues" evidence="2">
    <location>
        <begin position="998"/>
        <end position="1007"/>
    </location>
</feature>
<accession>A0ABM1E315</accession>
<feature type="compositionally biased region" description="Basic and acidic residues" evidence="2">
    <location>
        <begin position="647"/>
        <end position="684"/>
    </location>
</feature>
<feature type="compositionally biased region" description="Basic and acidic residues" evidence="2">
    <location>
        <begin position="720"/>
        <end position="730"/>
    </location>
</feature>
<feature type="compositionally biased region" description="Basic residues" evidence="2">
    <location>
        <begin position="895"/>
        <end position="904"/>
    </location>
</feature>
<name>A0ABM1E315_PRICU</name>
<dbReference type="GeneID" id="106808392"/>
<dbReference type="Pfam" id="PF09133">
    <property type="entry name" value="SANTA"/>
    <property type="match status" value="1"/>
</dbReference>
<sequence>MATPNRHRSKTSDSGKLWFDRPILHDAFEELFKASPVGKLISTTGMQDNLSLTNLTTLNSQPTLKVKATEQCERVMQPTSITRTSSVQQMVVDDPVKLSSPVSNNQSSILEFFNQCKPVPQQDGAIVDFTDDQSDVDENLAAHISEIVESLSETEDADGATGDKVVCSHPVLTTHDINKQHIKITAANNYKPKYKTLSRYKDKYERATQHETEQRNRTQCEKDQEKVAQHEKEQKNLAQHNKEPDMVTQHENDQQNVAQHKEQEKVAQSEKKQEKMMQHRKEQEKVMQHVKEQEKVAQSEKKQEKMMQHRKEEKKVVQHEKEEEKMTPHEKDQEKATQHQNMRKKCAANECKPTFLYNWTIMKAGNGKTGKICLEGSKEKLSNGDEIARYWHSAAIVKRVTAKVVQTISGSTYRLSGPLSKVAWTQPDMTVPVLKAFATGFPLNWKEVIKNHYYKRYDSDDDDDCLDSTSILCTSVWNDDKLQVADLPQSRSGRTVIPPLAYWTGSRVMTNQWSEDGHVTIHVETADHLTPTINYKSVQRFGRRTSTPKTNTKMESERNDSMGSKFNVTLTNVSHRREQLIDSEVKAESSKAVKQRKRRAGVKSGVIDSEVREESTRQSTRMKRVRRVVDSESEEDPIRRLRRREKRATTRNEVGDSEVEKEPIRRPKKIEKTNSVRNDKEDQVVTKGLVGQRKGRSKGVQNEVAGSEVEEEPISRPKRREPLKSERNNDEDSENKEELMGQSRRGRSKGVQNELAGSEVEAEPISRPKRREMLKSERNNDEDGENKEELMGQSRRGRSKGMQNEVACSEVEEEPIRRSKRREPLTSERNNNEDSENKEELMGQSRKGRSKGMQNEVDDNNVEEEPVFLLRGRKKGKEIRNEAEDSEVEKEPVRQIRRRAKRATMRNEVAGSEFEEEPIRRSKRREPLKSERNNNEDSENKEELMGQSRKGGSKGMQNEVDDNDVEEEPVFLLRGRKTGKEIRNEAEDSEVEEEPVRQIRRRAKRATMRNEVGDDEVDKEPVFRFSQRKSRKRTRNESEDSEVEKEPIRRPKKIEKTNSVRNDKEYQVVTKGIVGQRKGRSKGVQNEVAGSEVEEEPLRRSKRRGKRESIRNAGVCDEIEEKRTKQRLEQKRNGVLKKANILDNKKHIHKQAKECGTTYEIEKSRKARVLLLNESAGEELGQRNRIISLCDDDNDELDTPPLLSWRHTRVPVVQDSKVEMTCAITETPKASSRTKSSGDGKRNQYVEKCTSSTRGSTCNQLEADKNAVWDKKDVSKLERTMLRFNPSSRTFWNDVANYMGNRTAMECHQFYYEDDELSDEKKSMKKAKAPALITAKKGTMKRKRQMRDMLEQHDEGYSEDDLFDSTPFRNNPKKAKASLVEGDSFMDSLSASTMKSFMRTPGERAITWVPPSKKKTPKFGSFTTPVVFSANINQVDRYIHKYQGRRFDHATPEPSKLQSATSQHSKDINNAAAKNVLENKGAIDYGRPDSDESEEELDHYWSDA</sequence>
<feature type="compositionally biased region" description="Basic and acidic residues" evidence="2">
    <location>
        <begin position="814"/>
        <end position="832"/>
    </location>
</feature>
<feature type="compositionally biased region" description="Basic and acidic residues" evidence="2">
    <location>
        <begin position="771"/>
        <end position="781"/>
    </location>
</feature>
<dbReference type="InterPro" id="IPR009057">
    <property type="entry name" value="Homeodomain-like_sf"/>
</dbReference>
<dbReference type="InterPro" id="IPR015216">
    <property type="entry name" value="SANTA"/>
</dbReference>
<protein>
    <submittedName>
        <fullName evidence="5">Uncharacterized protein LOC106808392 isoform X1</fullName>
    </submittedName>
</protein>
<feature type="region of interest" description="Disordered" evidence="2">
    <location>
        <begin position="581"/>
        <end position="1108"/>
    </location>
</feature>
<dbReference type="Proteomes" id="UP000695022">
    <property type="component" value="Unplaced"/>
</dbReference>
<dbReference type="InterPro" id="IPR039110">
    <property type="entry name" value="KNL2-like"/>
</dbReference>
<comment type="subcellular location">
    <subcellularLocation>
        <location evidence="1">Nucleus</location>
    </subcellularLocation>
</comment>
<feature type="compositionally biased region" description="Basic and acidic residues" evidence="2">
    <location>
        <begin position="581"/>
        <end position="591"/>
    </location>
</feature>
<feature type="compositionally biased region" description="Acidic residues" evidence="2">
    <location>
        <begin position="959"/>
        <end position="969"/>
    </location>
</feature>
<evidence type="ECO:0000313" key="5">
    <source>
        <dbReference type="RefSeq" id="XP_014666586.1"/>
    </source>
</evidence>
<feature type="region of interest" description="Disordered" evidence="2">
    <location>
        <begin position="204"/>
        <end position="278"/>
    </location>
</feature>
<dbReference type="SUPFAM" id="SSF46689">
    <property type="entry name" value="Homeodomain-like"/>
    <property type="match status" value="1"/>
</dbReference>
<feature type="compositionally biased region" description="Basic and acidic residues" evidence="2">
    <location>
        <begin position="878"/>
        <end position="894"/>
    </location>
</feature>